<evidence type="ECO:0000256" key="4">
    <source>
        <dbReference type="ARBA" id="ARBA00023136"/>
    </source>
</evidence>
<feature type="transmembrane region" description="Helical" evidence="6">
    <location>
        <begin position="451"/>
        <end position="471"/>
    </location>
</feature>
<dbReference type="PANTHER" id="PTHR37422">
    <property type="entry name" value="TEICHURONIC ACID BIOSYNTHESIS PROTEIN TUAE"/>
    <property type="match status" value="1"/>
</dbReference>
<dbReference type="Proteomes" id="UP000327039">
    <property type="component" value="Unassembled WGS sequence"/>
</dbReference>
<feature type="transmembrane region" description="Helical" evidence="6">
    <location>
        <begin position="385"/>
        <end position="406"/>
    </location>
</feature>
<feature type="transmembrane region" description="Helical" evidence="6">
    <location>
        <begin position="427"/>
        <end position="445"/>
    </location>
</feature>
<comment type="caution">
    <text evidence="8">The sequence shown here is derived from an EMBL/GenBank/DDBJ whole genome shotgun (WGS) entry which is preliminary data.</text>
</comment>
<feature type="transmembrane region" description="Helical" evidence="6">
    <location>
        <begin position="161"/>
        <end position="180"/>
    </location>
</feature>
<gene>
    <name evidence="8" type="ORF">F6B42_11360</name>
</gene>
<keyword evidence="3 6" id="KW-1133">Transmembrane helix</keyword>
<feature type="transmembrane region" description="Helical" evidence="6">
    <location>
        <begin position="244"/>
        <end position="261"/>
    </location>
</feature>
<dbReference type="InterPro" id="IPR051533">
    <property type="entry name" value="WaaL-like"/>
</dbReference>
<feature type="transmembrane region" description="Helical" evidence="6">
    <location>
        <begin position="106"/>
        <end position="124"/>
    </location>
</feature>
<evidence type="ECO:0000256" key="6">
    <source>
        <dbReference type="SAM" id="Phobius"/>
    </source>
</evidence>
<name>A0A5J5INR9_9MICO</name>
<feature type="transmembrane region" description="Helical" evidence="6">
    <location>
        <begin position="296"/>
        <end position="315"/>
    </location>
</feature>
<feature type="transmembrane region" description="Helical" evidence="6">
    <location>
        <begin position="267"/>
        <end position="284"/>
    </location>
</feature>
<comment type="subcellular location">
    <subcellularLocation>
        <location evidence="1">Membrane</location>
        <topology evidence="1">Multi-pass membrane protein</topology>
    </subcellularLocation>
</comment>
<organism evidence="8 9">
    <name type="scientific">Microbacterium radiodurans</name>
    <dbReference type="NCBI Taxonomy" id="661398"/>
    <lineage>
        <taxon>Bacteria</taxon>
        <taxon>Bacillati</taxon>
        <taxon>Actinomycetota</taxon>
        <taxon>Actinomycetes</taxon>
        <taxon>Micrococcales</taxon>
        <taxon>Microbacteriaceae</taxon>
        <taxon>Microbacterium</taxon>
    </lineage>
</organism>
<feature type="transmembrane region" description="Helical" evidence="6">
    <location>
        <begin position="130"/>
        <end position="149"/>
    </location>
</feature>
<feature type="domain" description="O-antigen ligase-related" evidence="7">
    <location>
        <begin position="257"/>
        <end position="398"/>
    </location>
</feature>
<accession>A0A5J5INR9</accession>
<proteinExistence type="predicted"/>
<evidence type="ECO:0000313" key="9">
    <source>
        <dbReference type="Proteomes" id="UP000327039"/>
    </source>
</evidence>
<dbReference type="OrthoDB" id="1118146at2"/>
<feature type="transmembrane region" description="Helical" evidence="6">
    <location>
        <begin position="50"/>
        <end position="69"/>
    </location>
</feature>
<dbReference type="InterPro" id="IPR007016">
    <property type="entry name" value="O-antigen_ligase-rel_domated"/>
</dbReference>
<feature type="transmembrane region" description="Helical" evidence="6">
    <location>
        <begin position="75"/>
        <end position="94"/>
    </location>
</feature>
<feature type="region of interest" description="Disordered" evidence="5">
    <location>
        <begin position="1"/>
        <end position="33"/>
    </location>
</feature>
<dbReference type="GO" id="GO:0016020">
    <property type="term" value="C:membrane"/>
    <property type="evidence" value="ECO:0007669"/>
    <property type="project" value="UniProtKB-SubCell"/>
</dbReference>
<evidence type="ECO:0000256" key="3">
    <source>
        <dbReference type="ARBA" id="ARBA00022989"/>
    </source>
</evidence>
<evidence type="ECO:0000256" key="1">
    <source>
        <dbReference type="ARBA" id="ARBA00004141"/>
    </source>
</evidence>
<reference evidence="9" key="1">
    <citation type="submission" date="2019-09" db="EMBL/GenBank/DDBJ databases">
        <title>Mumia zhuanghuii sp. nov. isolated from the intestinal contents of plateau pika (Ochotona curzoniae) in the Qinghai-Tibet plateau of China.</title>
        <authorList>
            <person name="Tian Z."/>
        </authorList>
    </citation>
    <scope>NUCLEOTIDE SEQUENCE [LARGE SCALE GENOMIC DNA]</scope>
    <source>
        <strain evidence="9">DSM 25564</strain>
    </source>
</reference>
<keyword evidence="8" id="KW-0436">Ligase</keyword>
<dbReference type="AlphaFoldDB" id="A0A5J5INR9"/>
<evidence type="ECO:0000313" key="8">
    <source>
        <dbReference type="EMBL" id="KAA9085097.1"/>
    </source>
</evidence>
<evidence type="ECO:0000259" key="7">
    <source>
        <dbReference type="Pfam" id="PF04932"/>
    </source>
</evidence>
<protein>
    <submittedName>
        <fullName evidence="8">O-antigen ligase family protein</fullName>
    </submittedName>
</protein>
<keyword evidence="4 6" id="KW-0472">Membrane</keyword>
<sequence>MGSQRCRCTSSGSPGTRSTPRYPEGIMAPDSHPPAAVTTSVPISPMESRFVRAWCVAVIASSMAGTAWLMAFGVVGSAIVAGVTTLVSAAIWIIRRPHRAWRRLPWFALAYVGWAVASLTWTAWPGATALTLALLLATTAQALFVASMLTGRQIIHAIAAAVKWMLALSIAFELWVSLVWRGPILPHFVRPGPDFAGDPIQFWSRDKLFTDDRIQGIFGNANSLAYIALLGLVVFGLQLVTRDAARWPLVAWLGVSAFCFWRGSSATATMCALAIVIVIAVVLLMRRAPDAATRRVLYVVFVSFGVALVTTLWVFQDELFDVLGRSSDLSGRKEIWATVLERFAQSPLYGWGYSVPWVPTDPSFDGWIVDRGVSVMQAHSTWFDVAMQLGLVGVVFFAVALGAFTWRAWFLALGRVPEPGEPRAPRSRLLLIPALVATILAVQSLTESSPLLNWGWFLLVMLAFAIKQAPARLRGTPVRRRSTLAAAWPLEGTR</sequence>
<dbReference type="PANTHER" id="PTHR37422:SF13">
    <property type="entry name" value="LIPOPOLYSACCHARIDE BIOSYNTHESIS PROTEIN PA4999-RELATED"/>
    <property type="match status" value="1"/>
</dbReference>
<feature type="transmembrane region" description="Helical" evidence="6">
    <location>
        <begin position="217"/>
        <end position="237"/>
    </location>
</feature>
<evidence type="ECO:0000256" key="2">
    <source>
        <dbReference type="ARBA" id="ARBA00022692"/>
    </source>
</evidence>
<keyword evidence="2 6" id="KW-0812">Transmembrane</keyword>
<dbReference type="Pfam" id="PF04932">
    <property type="entry name" value="Wzy_C"/>
    <property type="match status" value="1"/>
</dbReference>
<dbReference type="EMBL" id="VYRZ01000003">
    <property type="protein sequence ID" value="KAA9085097.1"/>
    <property type="molecule type" value="Genomic_DNA"/>
</dbReference>
<feature type="compositionally biased region" description="Low complexity" evidence="5">
    <location>
        <begin position="9"/>
        <end position="21"/>
    </location>
</feature>
<evidence type="ECO:0000256" key="5">
    <source>
        <dbReference type="SAM" id="MobiDB-lite"/>
    </source>
</evidence>
<keyword evidence="9" id="KW-1185">Reference proteome</keyword>
<dbReference type="GO" id="GO:0016874">
    <property type="term" value="F:ligase activity"/>
    <property type="evidence" value="ECO:0007669"/>
    <property type="project" value="UniProtKB-KW"/>
</dbReference>